<dbReference type="PANTHER" id="PTHR43569">
    <property type="entry name" value="AMIDOHYDROLASE"/>
    <property type="match status" value="1"/>
</dbReference>
<dbReference type="PANTHER" id="PTHR43569:SF2">
    <property type="entry name" value="AMIDOHYDROLASE-RELATED DOMAIN-CONTAINING PROTEIN"/>
    <property type="match status" value="1"/>
</dbReference>
<comment type="similarity">
    <text evidence="1">Belongs to the metallo-dependent hydrolases superfamily.</text>
</comment>
<dbReference type="HOGENOM" id="CLU_044590_3_0_10"/>
<accession>H8KVU1</accession>
<gene>
    <name evidence="3" type="ordered locus">Solca_1647</name>
</gene>
<dbReference type="InterPro" id="IPR006680">
    <property type="entry name" value="Amidohydro-rel"/>
</dbReference>
<dbReference type="GO" id="GO:0016787">
    <property type="term" value="F:hydrolase activity"/>
    <property type="evidence" value="ECO:0007669"/>
    <property type="project" value="UniProtKB-KW"/>
</dbReference>
<dbReference type="Proteomes" id="UP000007590">
    <property type="component" value="Chromosome"/>
</dbReference>
<dbReference type="SUPFAM" id="SSF51556">
    <property type="entry name" value="Metallo-dependent hydrolases"/>
    <property type="match status" value="1"/>
</dbReference>
<feature type="domain" description="Amidohydrolase-related" evidence="2">
    <location>
        <begin position="3"/>
        <end position="273"/>
    </location>
</feature>
<dbReference type="KEGG" id="scn:Solca_1647"/>
<sequence>MIIDAHVHFWKYSPLRDGWITDEMIVIQRDFLPEDLVPMLVANGVDGCIAVQADQSEAETEFLLNLAAEHSFIKGVVGWVDLCADTIEERLAYYSSFEQLKGMRHIIQSEPDNFMLRDDFRRGISKLKKFGFTYDLLLLPKHLPQAIDLVKHFPDQLFVIDHLSKPAIRTGEMENWKKDINQIAQFPNVHCKLSGMVTEADWKNWKLTDFKPFIEEALYAFGVERVMFGSDWPVCLLAASYQQCVEVAKLNTIQLTDSEKGKLWGSNASNFYSL</sequence>
<dbReference type="InterPro" id="IPR032466">
    <property type="entry name" value="Metal_Hydrolase"/>
</dbReference>
<dbReference type="Pfam" id="PF04909">
    <property type="entry name" value="Amidohydro_2"/>
    <property type="match status" value="1"/>
</dbReference>
<proteinExistence type="inferred from homology"/>
<keyword evidence="4" id="KW-1185">Reference proteome</keyword>
<dbReference type="InterPro" id="IPR052350">
    <property type="entry name" value="Metallo-dep_Lactonases"/>
</dbReference>
<protein>
    <submittedName>
        <fullName evidence="3">Putative TIM-barrel fold metal-dependent hydrolase</fullName>
    </submittedName>
</protein>
<dbReference type="OrthoDB" id="5450317at2"/>
<dbReference type="EMBL" id="CP003349">
    <property type="protein sequence ID" value="AFD06714.1"/>
    <property type="molecule type" value="Genomic_DNA"/>
</dbReference>
<evidence type="ECO:0000259" key="2">
    <source>
        <dbReference type="Pfam" id="PF04909"/>
    </source>
</evidence>
<dbReference type="Gene3D" id="3.20.20.140">
    <property type="entry name" value="Metal-dependent hydrolases"/>
    <property type="match status" value="1"/>
</dbReference>
<evidence type="ECO:0000313" key="4">
    <source>
        <dbReference type="Proteomes" id="UP000007590"/>
    </source>
</evidence>
<evidence type="ECO:0000313" key="3">
    <source>
        <dbReference type="EMBL" id="AFD06714.1"/>
    </source>
</evidence>
<dbReference type="eggNOG" id="COG3618">
    <property type="taxonomic scope" value="Bacteria"/>
</dbReference>
<evidence type="ECO:0000256" key="1">
    <source>
        <dbReference type="ARBA" id="ARBA00038310"/>
    </source>
</evidence>
<dbReference type="STRING" id="929556.Solca_1647"/>
<organism evidence="3 4">
    <name type="scientific">Solitalea canadensis (strain ATCC 29591 / DSM 3403 / JCM 21819 / LMG 8368 / NBRC 15130 / NCIMB 12057 / USAM 9D)</name>
    <name type="common">Flexibacter canadensis</name>
    <dbReference type="NCBI Taxonomy" id="929556"/>
    <lineage>
        <taxon>Bacteria</taxon>
        <taxon>Pseudomonadati</taxon>
        <taxon>Bacteroidota</taxon>
        <taxon>Sphingobacteriia</taxon>
        <taxon>Sphingobacteriales</taxon>
        <taxon>Sphingobacteriaceae</taxon>
        <taxon>Solitalea</taxon>
    </lineage>
</organism>
<dbReference type="RefSeq" id="WP_014679941.1">
    <property type="nucleotide sequence ID" value="NC_017770.1"/>
</dbReference>
<keyword evidence="3" id="KW-0378">Hydrolase</keyword>
<dbReference type="AlphaFoldDB" id="H8KVU1"/>
<name>H8KVU1_SOLCM</name>
<reference evidence="3" key="1">
    <citation type="submission" date="2012-02" db="EMBL/GenBank/DDBJ databases">
        <title>The complete genome of Solitalea canadensis DSM 3403.</title>
        <authorList>
            <consortium name="US DOE Joint Genome Institute (JGI-PGF)"/>
            <person name="Lucas S."/>
            <person name="Copeland A."/>
            <person name="Lapidus A."/>
            <person name="Glavina del Rio T."/>
            <person name="Dalin E."/>
            <person name="Tice H."/>
            <person name="Bruce D."/>
            <person name="Goodwin L."/>
            <person name="Pitluck S."/>
            <person name="Peters L."/>
            <person name="Ovchinnikova G."/>
            <person name="Lu M."/>
            <person name="Kyrpides N."/>
            <person name="Mavromatis K."/>
            <person name="Ivanova N."/>
            <person name="Brettin T."/>
            <person name="Detter J.C."/>
            <person name="Han C."/>
            <person name="Larimer F."/>
            <person name="Land M."/>
            <person name="Hauser L."/>
            <person name="Markowitz V."/>
            <person name="Cheng J.-F."/>
            <person name="Hugenholtz P."/>
            <person name="Woyke T."/>
            <person name="Wu D."/>
            <person name="Spring S."/>
            <person name="Schroeder M."/>
            <person name="Kopitz M."/>
            <person name="Brambilla E."/>
            <person name="Klenk H.-P."/>
            <person name="Eisen J.A."/>
        </authorList>
    </citation>
    <scope>NUCLEOTIDE SEQUENCE</scope>
    <source>
        <strain evidence="3">DSM 3403</strain>
    </source>
</reference>